<dbReference type="EMBL" id="JAQMFS010000027">
    <property type="protein sequence ID" value="MDB6185554.1"/>
    <property type="molecule type" value="Genomic_DNA"/>
</dbReference>
<dbReference type="Proteomes" id="UP001212217">
    <property type="component" value="Unassembled WGS sequence"/>
</dbReference>
<dbReference type="GO" id="GO:0016787">
    <property type="term" value="F:hydrolase activity"/>
    <property type="evidence" value="ECO:0007669"/>
    <property type="project" value="UniProtKB-KW"/>
</dbReference>
<dbReference type="InterPro" id="IPR038570">
    <property type="entry name" value="HicA_sf"/>
</dbReference>
<keyword evidence="6" id="KW-0694">RNA-binding</keyword>
<evidence type="ECO:0000256" key="1">
    <source>
        <dbReference type="ARBA" id="ARBA00006620"/>
    </source>
</evidence>
<keyword evidence="5" id="KW-0378">Hydrolase</keyword>
<reference evidence="8" key="1">
    <citation type="submission" date="2023-08" db="EMBL/GenBank/DDBJ databases">
        <title>Dental plaque isolates bound by oral lectin ZG16B.</title>
        <authorList>
            <person name="Ghosh S."/>
        </authorList>
    </citation>
    <scope>NUCLEOTIDE SEQUENCE</scope>
    <source>
        <strain evidence="8">DP3_5B</strain>
    </source>
</reference>
<dbReference type="InterPro" id="IPR012933">
    <property type="entry name" value="HicA_mRNA_interferase"/>
</dbReference>
<evidence type="ECO:0000256" key="6">
    <source>
        <dbReference type="ARBA" id="ARBA00022884"/>
    </source>
</evidence>
<evidence type="ECO:0000256" key="5">
    <source>
        <dbReference type="ARBA" id="ARBA00022801"/>
    </source>
</evidence>
<protein>
    <submittedName>
        <fullName evidence="8">Type II toxin-antitoxin system HicA family toxin</fullName>
    </submittedName>
</protein>
<dbReference type="GO" id="GO:0004519">
    <property type="term" value="F:endonuclease activity"/>
    <property type="evidence" value="ECO:0007669"/>
    <property type="project" value="UniProtKB-KW"/>
</dbReference>
<keyword evidence="3" id="KW-0540">Nuclease</keyword>
<evidence type="ECO:0000256" key="2">
    <source>
        <dbReference type="ARBA" id="ARBA00022649"/>
    </source>
</evidence>
<keyword evidence="2" id="KW-1277">Toxin-antitoxin system</keyword>
<keyword evidence="4" id="KW-0255">Endonuclease</keyword>
<proteinExistence type="inferred from homology"/>
<organism evidence="8 9">
    <name type="scientific">Gemella haemolysans</name>
    <dbReference type="NCBI Taxonomy" id="1379"/>
    <lineage>
        <taxon>Bacteria</taxon>
        <taxon>Bacillati</taxon>
        <taxon>Bacillota</taxon>
        <taxon>Bacilli</taxon>
        <taxon>Bacillales</taxon>
        <taxon>Gemellaceae</taxon>
        <taxon>Gemella</taxon>
    </lineage>
</organism>
<comment type="caution">
    <text evidence="8">The sequence shown here is derived from an EMBL/GenBank/DDBJ whole genome shotgun (WGS) entry which is preliminary data.</text>
</comment>
<dbReference type="Pfam" id="PF07927">
    <property type="entry name" value="HicA_toxin"/>
    <property type="match status" value="1"/>
</dbReference>
<evidence type="ECO:0000313" key="8">
    <source>
        <dbReference type="EMBL" id="MDB6185554.1"/>
    </source>
</evidence>
<dbReference type="RefSeq" id="WP_271966398.1">
    <property type="nucleotide sequence ID" value="NZ_JAQMFS010000027.1"/>
</dbReference>
<evidence type="ECO:0000256" key="7">
    <source>
        <dbReference type="ARBA" id="ARBA00023016"/>
    </source>
</evidence>
<comment type="similarity">
    <text evidence="1">Belongs to the HicA mRNA interferase family.</text>
</comment>
<evidence type="ECO:0000256" key="4">
    <source>
        <dbReference type="ARBA" id="ARBA00022759"/>
    </source>
</evidence>
<dbReference type="GO" id="GO:0003729">
    <property type="term" value="F:mRNA binding"/>
    <property type="evidence" value="ECO:0007669"/>
    <property type="project" value="InterPro"/>
</dbReference>
<gene>
    <name evidence="8" type="ORF">PNO30_02035</name>
</gene>
<sequence>MPMTQEEMVKLLKKYGFTLCKGGKGSHVKMKKPGQKRPIIIPKGELNKFTEKGILKDAGLL</sequence>
<dbReference type="Gene3D" id="3.30.920.30">
    <property type="entry name" value="Hypothetical protein"/>
    <property type="match status" value="1"/>
</dbReference>
<dbReference type="AlphaFoldDB" id="A0AAW6B430"/>
<dbReference type="SUPFAM" id="SSF54786">
    <property type="entry name" value="YcfA/nrd intein domain"/>
    <property type="match status" value="1"/>
</dbReference>
<keyword evidence="7" id="KW-0346">Stress response</keyword>
<evidence type="ECO:0000256" key="3">
    <source>
        <dbReference type="ARBA" id="ARBA00022722"/>
    </source>
</evidence>
<evidence type="ECO:0000313" key="9">
    <source>
        <dbReference type="Proteomes" id="UP001212217"/>
    </source>
</evidence>
<name>A0AAW6B430_9BACL</name>
<accession>A0AAW6B430</accession>